<comment type="caution">
    <text evidence="1">The sequence shown here is derived from an EMBL/GenBank/DDBJ whole genome shotgun (WGS) entry which is preliminary data.</text>
</comment>
<sequence length="73" mass="7947">MNHEVLAEADRIVATLSPGRREATREIVVNALHRGYLDDNARRFLIAATKSTFLADVLTEALSESLAPPEADG</sequence>
<keyword evidence="2" id="KW-1185">Reference proteome</keyword>
<proteinExistence type="predicted"/>
<dbReference type="Proteomes" id="UP001165584">
    <property type="component" value="Unassembled WGS sequence"/>
</dbReference>
<protein>
    <recommendedName>
        <fullName evidence="3">ANTAR domain-containing protein</fullName>
    </recommendedName>
</protein>
<evidence type="ECO:0008006" key="3">
    <source>
        <dbReference type="Google" id="ProtNLM"/>
    </source>
</evidence>
<name>A0ABT2GVE8_9MICO</name>
<organism evidence="1 2">
    <name type="scientific">Herbiconiux aconitum</name>
    <dbReference type="NCBI Taxonomy" id="2970913"/>
    <lineage>
        <taxon>Bacteria</taxon>
        <taxon>Bacillati</taxon>
        <taxon>Actinomycetota</taxon>
        <taxon>Actinomycetes</taxon>
        <taxon>Micrococcales</taxon>
        <taxon>Microbacteriaceae</taxon>
        <taxon>Herbiconiux</taxon>
    </lineage>
</organism>
<evidence type="ECO:0000313" key="1">
    <source>
        <dbReference type="EMBL" id="MCS5720192.1"/>
    </source>
</evidence>
<dbReference type="EMBL" id="JANLCM010000002">
    <property type="protein sequence ID" value="MCS5720192.1"/>
    <property type="molecule type" value="Genomic_DNA"/>
</dbReference>
<reference evidence="1" key="1">
    <citation type="submission" date="2022-08" db="EMBL/GenBank/DDBJ databases">
        <authorList>
            <person name="Deng Y."/>
            <person name="Han X.-F."/>
            <person name="Zhang Y.-Q."/>
        </authorList>
    </citation>
    <scope>NUCLEOTIDE SEQUENCE</scope>
    <source>
        <strain evidence="1">CPCC 205763</strain>
    </source>
</reference>
<gene>
    <name evidence="1" type="ORF">N1027_18830</name>
</gene>
<accession>A0ABT2GVE8</accession>
<dbReference type="RefSeq" id="WP_259510141.1">
    <property type="nucleotide sequence ID" value="NZ_JANLCM010000002.1"/>
</dbReference>
<evidence type="ECO:0000313" key="2">
    <source>
        <dbReference type="Proteomes" id="UP001165584"/>
    </source>
</evidence>